<evidence type="ECO:0000256" key="1">
    <source>
        <dbReference type="ARBA" id="ARBA00022729"/>
    </source>
</evidence>
<reference evidence="4" key="1">
    <citation type="submission" date="2023-01" db="EMBL/GenBank/DDBJ databases">
        <title>Genome-based studies on antimicrobial resistance profiles of Riemerella anatipestifer in China, 1994 to 2021.</title>
        <authorList>
            <person name="Yang Z."/>
            <person name="Zhu D."/>
        </authorList>
    </citation>
    <scope>NUCLEOTIDE SEQUENCE</scope>
    <source>
        <strain evidence="4">RCAD1218</strain>
    </source>
</reference>
<feature type="signal peptide" evidence="2">
    <location>
        <begin position="1"/>
        <end position="22"/>
    </location>
</feature>
<dbReference type="Proteomes" id="UP001284033">
    <property type="component" value="Unassembled WGS sequence"/>
</dbReference>
<dbReference type="InterPro" id="IPR013431">
    <property type="entry name" value="Delta_60_rpt"/>
</dbReference>
<name>A0AAP6HFA5_RIEAN</name>
<gene>
    <name evidence="4" type="ORF">PG303_07775</name>
</gene>
<feature type="domain" description="Secretion system C-terminal sorting" evidence="3">
    <location>
        <begin position="394"/>
        <end position="455"/>
    </location>
</feature>
<evidence type="ECO:0000259" key="3">
    <source>
        <dbReference type="Pfam" id="PF18962"/>
    </source>
</evidence>
<dbReference type="RefSeq" id="WP_154469337.1">
    <property type="nucleotide sequence ID" value="NZ_CP110126.1"/>
</dbReference>
<dbReference type="Gene3D" id="2.80.10.50">
    <property type="match status" value="1"/>
</dbReference>
<dbReference type="NCBIfam" id="TIGR04183">
    <property type="entry name" value="Por_Secre_tail"/>
    <property type="match status" value="1"/>
</dbReference>
<dbReference type="Pfam" id="PF18962">
    <property type="entry name" value="Por_Secre_tail"/>
    <property type="match status" value="1"/>
</dbReference>
<protein>
    <submittedName>
        <fullName evidence="4">T9SS type A sorting domain-containing protein</fullName>
    </submittedName>
</protein>
<dbReference type="AlphaFoldDB" id="A0AAP6HFA5"/>
<dbReference type="Pfam" id="PF17164">
    <property type="entry name" value="DUF5122"/>
    <property type="match status" value="2"/>
</dbReference>
<sequence>MKKIYICFFAILAMFFKSQTLTLDASFGTNGIVKVPLLGESDFTQIFLSQDNKIIAFDKDIPSSISINPNKIYKFNLDGTLDASFGAGGVLTLPNYDGNFDVKMQGADKLLVIFQSTMYNSTEMSVRRYHLDGTLDTSFATDGEFKIDFSQNTGGFLQEKLIVLADNSLILTIGGKYVKLFSDGKIDTSYGIDGVITSTNISGHIINTGSGILNISNSEIKKTDYNAELDLNFGNNGVYTYSIGDDYIVKLNSSKNINALGLDNKFYDIDLSGKLLNTINLTTEGGNIDYYTNHYFDGDNYYFVGTTSDGVPFIISYDKVGNLRKINGENLYREMSVPAGDFSSLIKVGDVIYAGGYFSDSVTKKQYITIAKYSYTPSLGIKENTFSDSVNFENPMKTNIVFISKDNIEKIELYSIDGRLVKTIKKTGENVSDLSKGVYVAKVFVSNGNVFMKKLLKN</sequence>
<feature type="chain" id="PRO_5042879736" evidence="2">
    <location>
        <begin position="23"/>
        <end position="458"/>
    </location>
</feature>
<accession>A0AAP6HFA5</accession>
<dbReference type="InterPro" id="IPR026444">
    <property type="entry name" value="Secre_tail"/>
</dbReference>
<evidence type="ECO:0000256" key="2">
    <source>
        <dbReference type="SAM" id="SignalP"/>
    </source>
</evidence>
<keyword evidence="1 2" id="KW-0732">Signal</keyword>
<dbReference type="EMBL" id="JAQZHK010000005">
    <property type="protein sequence ID" value="MDY3513109.1"/>
    <property type="molecule type" value="Genomic_DNA"/>
</dbReference>
<organism evidence="4 5">
    <name type="scientific">Riemerella anatipestifer</name>
    <name type="common">Moraxella anatipestifer</name>
    <dbReference type="NCBI Taxonomy" id="34085"/>
    <lineage>
        <taxon>Bacteria</taxon>
        <taxon>Pseudomonadati</taxon>
        <taxon>Bacteroidota</taxon>
        <taxon>Flavobacteriia</taxon>
        <taxon>Flavobacteriales</taxon>
        <taxon>Weeksellaceae</taxon>
        <taxon>Riemerella</taxon>
    </lineage>
</organism>
<evidence type="ECO:0000313" key="4">
    <source>
        <dbReference type="EMBL" id="MDY3513109.1"/>
    </source>
</evidence>
<comment type="caution">
    <text evidence="4">The sequence shown here is derived from an EMBL/GenBank/DDBJ whole genome shotgun (WGS) entry which is preliminary data.</text>
</comment>
<proteinExistence type="predicted"/>
<evidence type="ECO:0000313" key="5">
    <source>
        <dbReference type="Proteomes" id="UP001284033"/>
    </source>
</evidence>